<dbReference type="PANTHER" id="PTHR34475">
    <property type="match status" value="1"/>
</dbReference>
<dbReference type="RefSeq" id="WP_210537265.1">
    <property type="nucleotide sequence ID" value="NZ_JAGKTC010000003.1"/>
</dbReference>
<dbReference type="Gene3D" id="1.10.260.40">
    <property type="entry name" value="lambda repressor-like DNA-binding domains"/>
    <property type="match status" value="1"/>
</dbReference>
<proteinExistence type="predicted"/>
<feature type="region of interest" description="Disordered" evidence="1">
    <location>
        <begin position="139"/>
        <end position="160"/>
    </location>
</feature>
<name>A0A940X781_9GAMM</name>
<dbReference type="InterPro" id="IPR050400">
    <property type="entry name" value="Bact_Cytoskel_RodZ"/>
</dbReference>
<dbReference type="InterPro" id="IPR025194">
    <property type="entry name" value="RodZ-like_C"/>
</dbReference>
<evidence type="ECO:0000259" key="2">
    <source>
        <dbReference type="Pfam" id="PF13464"/>
    </source>
</evidence>
<sequence length="264" mass="27948">MAEQSSFDAGQARDAGERLRAAREAAGLSLAEVGTRLHMPVRIVQTLEAGDWQQLGAPVFVRGQLRSYAKLVKVDLEPLLDQVRMTPVQPVELVSRSHTSRFQRIAESVGRRAVYVVMTAALAIPVWLATQSHFGKDPRATASLDAPPPMPTTAATTTPNNAAPIAASLTPLPRAEAPALKLVFNADSWLTATTADGNPLEKGLVKAGEQRSYRAGEIARLVIGNAAAVEVQQTGSTVDVTPYVRGNVARLAVSSDGSLAPVAN</sequence>
<evidence type="ECO:0000256" key="1">
    <source>
        <dbReference type="SAM" id="MobiDB-lite"/>
    </source>
</evidence>
<reference evidence="3" key="1">
    <citation type="journal article" date="2016" name="Int. J. Syst. Evol. Microbiol.">
        <title>Pseudoxanthomonas helianthi sp. nov., isolated from roots of Jerusalem artichoke (Helianthus tuberosus).</title>
        <authorList>
            <person name="Kittiwongwattana C."/>
            <person name="Thawai C."/>
        </authorList>
    </citation>
    <scope>NUCLEOTIDE SEQUENCE</scope>
    <source>
        <strain evidence="3">110414</strain>
    </source>
</reference>
<accession>A0A940X781</accession>
<protein>
    <submittedName>
        <fullName evidence="3">DUF4115 domain-containing protein</fullName>
    </submittedName>
</protein>
<dbReference type="AlphaFoldDB" id="A0A940X781"/>
<feature type="domain" description="Cytoskeleton protein RodZ-like C-terminal" evidence="2">
    <location>
        <begin position="182"/>
        <end position="251"/>
    </location>
</feature>
<evidence type="ECO:0000313" key="4">
    <source>
        <dbReference type="Proteomes" id="UP000673447"/>
    </source>
</evidence>
<dbReference type="InterPro" id="IPR001387">
    <property type="entry name" value="Cro/C1-type_HTH"/>
</dbReference>
<dbReference type="EMBL" id="JAGKTC010000003">
    <property type="protein sequence ID" value="MBP3985399.1"/>
    <property type="molecule type" value="Genomic_DNA"/>
</dbReference>
<dbReference type="InterPro" id="IPR010982">
    <property type="entry name" value="Lambda_DNA-bd_dom_sf"/>
</dbReference>
<comment type="caution">
    <text evidence="3">The sequence shown here is derived from an EMBL/GenBank/DDBJ whole genome shotgun (WGS) entry which is preliminary data.</text>
</comment>
<dbReference type="SUPFAM" id="SSF47413">
    <property type="entry name" value="lambda repressor-like DNA-binding domains"/>
    <property type="match status" value="1"/>
</dbReference>
<dbReference type="CDD" id="cd00093">
    <property type="entry name" value="HTH_XRE"/>
    <property type="match status" value="1"/>
</dbReference>
<reference evidence="3" key="2">
    <citation type="submission" date="2021-03" db="EMBL/GenBank/DDBJ databases">
        <authorList>
            <person name="Cao W."/>
        </authorList>
    </citation>
    <scope>NUCLEOTIDE SEQUENCE</scope>
    <source>
        <strain evidence="3">110414</strain>
    </source>
</reference>
<dbReference type="Proteomes" id="UP000673447">
    <property type="component" value="Unassembled WGS sequence"/>
</dbReference>
<dbReference type="Pfam" id="PF13413">
    <property type="entry name" value="HTH_25"/>
    <property type="match status" value="1"/>
</dbReference>
<organism evidence="3 4">
    <name type="scientific">Pseudoxanthomonas helianthi</name>
    <dbReference type="NCBI Taxonomy" id="1453541"/>
    <lineage>
        <taxon>Bacteria</taxon>
        <taxon>Pseudomonadati</taxon>
        <taxon>Pseudomonadota</taxon>
        <taxon>Gammaproteobacteria</taxon>
        <taxon>Lysobacterales</taxon>
        <taxon>Lysobacteraceae</taxon>
        <taxon>Pseudoxanthomonas</taxon>
    </lineage>
</organism>
<dbReference type="Pfam" id="PF13464">
    <property type="entry name" value="RodZ_C"/>
    <property type="match status" value="1"/>
</dbReference>
<evidence type="ECO:0000313" key="3">
    <source>
        <dbReference type="EMBL" id="MBP3985399.1"/>
    </source>
</evidence>
<dbReference type="PANTHER" id="PTHR34475:SF1">
    <property type="entry name" value="CYTOSKELETON PROTEIN RODZ"/>
    <property type="match status" value="1"/>
</dbReference>
<dbReference type="GO" id="GO:0003677">
    <property type="term" value="F:DNA binding"/>
    <property type="evidence" value="ECO:0007669"/>
    <property type="project" value="InterPro"/>
</dbReference>
<keyword evidence="4" id="KW-1185">Reference proteome</keyword>
<gene>
    <name evidence="3" type="ORF">J5837_13385</name>
</gene>